<accession>A0ABD1NC64</accession>
<sequence length="85" mass="9260">MQHFTTNHVCKYEGGALDGVQRAQESLKNRDYKSLVVAANEISVSPNRCVLGDLPSNPPYPDHSNLPQNAYVVEMAQADFINGGA</sequence>
<protein>
    <submittedName>
        <fullName evidence="1">Uncharacterized protein</fullName>
    </submittedName>
</protein>
<gene>
    <name evidence="1" type="ORF">Fmac_006981</name>
</gene>
<keyword evidence="2" id="KW-1185">Reference proteome</keyword>
<comment type="caution">
    <text evidence="1">The sequence shown here is derived from an EMBL/GenBank/DDBJ whole genome shotgun (WGS) entry which is preliminary data.</text>
</comment>
<dbReference type="Proteomes" id="UP001603857">
    <property type="component" value="Unassembled WGS sequence"/>
</dbReference>
<evidence type="ECO:0000313" key="2">
    <source>
        <dbReference type="Proteomes" id="UP001603857"/>
    </source>
</evidence>
<evidence type="ECO:0000313" key="1">
    <source>
        <dbReference type="EMBL" id="KAL2345696.1"/>
    </source>
</evidence>
<proteinExistence type="predicted"/>
<reference evidence="1 2" key="1">
    <citation type="submission" date="2024-08" db="EMBL/GenBank/DDBJ databases">
        <title>Insights into the chromosomal genome structure of Flemingia macrophylla.</title>
        <authorList>
            <person name="Ding Y."/>
            <person name="Zhao Y."/>
            <person name="Bi W."/>
            <person name="Wu M."/>
            <person name="Zhao G."/>
            <person name="Gong Y."/>
            <person name="Li W."/>
            <person name="Zhang P."/>
        </authorList>
    </citation>
    <scope>NUCLEOTIDE SEQUENCE [LARGE SCALE GENOMIC DNA]</scope>
    <source>
        <strain evidence="1">DYQJB</strain>
        <tissue evidence="1">Leaf</tissue>
    </source>
</reference>
<name>A0ABD1NC64_9FABA</name>
<dbReference type="AlphaFoldDB" id="A0ABD1NC64"/>
<dbReference type="EMBL" id="JBGMDY010000002">
    <property type="protein sequence ID" value="KAL2345696.1"/>
    <property type="molecule type" value="Genomic_DNA"/>
</dbReference>
<organism evidence="1 2">
    <name type="scientific">Flemingia macrophylla</name>
    <dbReference type="NCBI Taxonomy" id="520843"/>
    <lineage>
        <taxon>Eukaryota</taxon>
        <taxon>Viridiplantae</taxon>
        <taxon>Streptophyta</taxon>
        <taxon>Embryophyta</taxon>
        <taxon>Tracheophyta</taxon>
        <taxon>Spermatophyta</taxon>
        <taxon>Magnoliopsida</taxon>
        <taxon>eudicotyledons</taxon>
        <taxon>Gunneridae</taxon>
        <taxon>Pentapetalae</taxon>
        <taxon>rosids</taxon>
        <taxon>fabids</taxon>
        <taxon>Fabales</taxon>
        <taxon>Fabaceae</taxon>
        <taxon>Papilionoideae</taxon>
        <taxon>50 kb inversion clade</taxon>
        <taxon>NPAAA clade</taxon>
        <taxon>indigoferoid/millettioid clade</taxon>
        <taxon>Phaseoleae</taxon>
        <taxon>Flemingia</taxon>
    </lineage>
</organism>